<dbReference type="Pfam" id="PF00535">
    <property type="entry name" value="Glycos_transf_2"/>
    <property type="match status" value="1"/>
</dbReference>
<dbReference type="GO" id="GO:0016758">
    <property type="term" value="F:hexosyltransferase activity"/>
    <property type="evidence" value="ECO:0007669"/>
    <property type="project" value="UniProtKB-ARBA"/>
</dbReference>
<dbReference type="PANTHER" id="PTHR22916">
    <property type="entry name" value="GLYCOSYLTRANSFERASE"/>
    <property type="match status" value="1"/>
</dbReference>
<dbReference type="AlphaFoldDB" id="A5G401"/>
<evidence type="ECO:0000313" key="3">
    <source>
        <dbReference type="Proteomes" id="UP000006695"/>
    </source>
</evidence>
<dbReference type="SUPFAM" id="SSF53448">
    <property type="entry name" value="Nucleotide-diphospho-sugar transferases"/>
    <property type="match status" value="1"/>
</dbReference>
<proteinExistence type="predicted"/>
<gene>
    <name evidence="2" type="ordered locus">Gura_2340</name>
</gene>
<protein>
    <submittedName>
        <fullName evidence="2">Glycosyl transferase, family 2</fullName>
    </submittedName>
</protein>
<dbReference type="Gene3D" id="3.90.550.10">
    <property type="entry name" value="Spore Coat Polysaccharide Biosynthesis Protein SpsA, Chain A"/>
    <property type="match status" value="1"/>
</dbReference>
<dbReference type="EMBL" id="CP000698">
    <property type="protein sequence ID" value="ABQ26519.1"/>
    <property type="molecule type" value="Genomic_DNA"/>
</dbReference>
<dbReference type="KEGG" id="gur:Gura_2340"/>
<keyword evidence="3" id="KW-1185">Reference proteome</keyword>
<reference evidence="2 3" key="1">
    <citation type="submission" date="2007-05" db="EMBL/GenBank/DDBJ databases">
        <title>Complete sequence of Geobacter uraniireducens Rf4.</title>
        <authorList>
            <consortium name="US DOE Joint Genome Institute"/>
            <person name="Copeland A."/>
            <person name="Lucas S."/>
            <person name="Lapidus A."/>
            <person name="Barry K."/>
            <person name="Detter J.C."/>
            <person name="Glavina del Rio T."/>
            <person name="Hammon N."/>
            <person name="Israni S."/>
            <person name="Dalin E."/>
            <person name="Tice H."/>
            <person name="Pitluck S."/>
            <person name="Chertkov O."/>
            <person name="Brettin T."/>
            <person name="Bruce D."/>
            <person name="Han C."/>
            <person name="Schmutz J."/>
            <person name="Larimer F."/>
            <person name="Land M."/>
            <person name="Hauser L."/>
            <person name="Kyrpides N."/>
            <person name="Mikhailova N."/>
            <person name="Shelobolina E."/>
            <person name="Aklujkar M."/>
            <person name="Lovley D."/>
            <person name="Richardson P."/>
        </authorList>
    </citation>
    <scope>NUCLEOTIDE SEQUENCE [LARGE SCALE GENOMIC DNA]</scope>
    <source>
        <strain evidence="2 3">Rf4</strain>
    </source>
</reference>
<dbReference type="InterPro" id="IPR001173">
    <property type="entry name" value="Glyco_trans_2-like"/>
</dbReference>
<dbReference type="CAZy" id="GT2">
    <property type="family name" value="Glycosyltransferase Family 2"/>
</dbReference>
<dbReference type="HOGENOM" id="CLU_025996_0_0_7"/>
<dbReference type="CDD" id="cd00761">
    <property type="entry name" value="Glyco_tranf_GTA_type"/>
    <property type="match status" value="1"/>
</dbReference>
<evidence type="ECO:0000313" key="2">
    <source>
        <dbReference type="EMBL" id="ABQ26519.1"/>
    </source>
</evidence>
<evidence type="ECO:0000259" key="1">
    <source>
        <dbReference type="Pfam" id="PF00535"/>
    </source>
</evidence>
<dbReference type="Proteomes" id="UP000006695">
    <property type="component" value="Chromosome"/>
</dbReference>
<dbReference type="STRING" id="351605.Gura_2340"/>
<name>A5G401_GEOUR</name>
<dbReference type="PANTHER" id="PTHR22916:SF3">
    <property type="entry name" value="UDP-GLCNAC:BETAGAL BETA-1,3-N-ACETYLGLUCOSAMINYLTRANSFERASE-LIKE PROTEIN 1"/>
    <property type="match status" value="1"/>
</dbReference>
<feature type="domain" description="Glycosyltransferase 2-like" evidence="1">
    <location>
        <begin position="3"/>
        <end position="162"/>
    </location>
</feature>
<keyword evidence="2" id="KW-0808">Transferase</keyword>
<dbReference type="OrthoDB" id="5291101at2"/>
<dbReference type="InterPro" id="IPR029044">
    <property type="entry name" value="Nucleotide-diphossugar_trans"/>
</dbReference>
<dbReference type="RefSeq" id="WP_011939212.1">
    <property type="nucleotide sequence ID" value="NC_009483.1"/>
</dbReference>
<sequence length="310" mass="36335">MISVIIPTYNSDKYICEAIDSVLCQTYTDYEIVIIDDGSTDDTKRIIEDRYPTVRYFYVENKGVASARNYGISKAQGDLIAFLDADDRWLPDKLEKQAVLFHNCNELGLVFTENYFFDEHGISKHRVNKRERLMRGNIVRNIFLNSYIVTSTVMVRRSVFDAVGFFEEGLVVAEDDNMWMRIGMRYGVKLLNEPLVLYHMTEGSLSRTSVNISLGVRKHIEIIQNKYPDIYKCLGKSVIRRKYADLFFDEAYHDFSQNKYKDARSKFIKSYLYYPFKFKSLLYLTSTYLPSGTIETIKETKRRMRLHRGI</sequence>
<organism evidence="2 3">
    <name type="scientific">Geotalea uraniireducens (strain Rf4)</name>
    <name type="common">Geobacter uraniireducens</name>
    <dbReference type="NCBI Taxonomy" id="351605"/>
    <lineage>
        <taxon>Bacteria</taxon>
        <taxon>Pseudomonadati</taxon>
        <taxon>Thermodesulfobacteriota</taxon>
        <taxon>Desulfuromonadia</taxon>
        <taxon>Geobacterales</taxon>
        <taxon>Geobacteraceae</taxon>
        <taxon>Geotalea</taxon>
    </lineage>
</organism>
<accession>A5G401</accession>